<gene>
    <name evidence="14" type="ORF">DD681_02680</name>
</gene>
<dbReference type="InterPro" id="IPR023087">
    <property type="entry name" value="Flg_Motor_Flig_C"/>
</dbReference>
<evidence type="ECO:0000256" key="6">
    <source>
        <dbReference type="ARBA" id="ARBA00022500"/>
    </source>
</evidence>
<dbReference type="InterPro" id="IPR000090">
    <property type="entry name" value="Flg_Motor_Flig"/>
</dbReference>
<sequence>MNLNGVKKSAILLMSIGVDQASEILKYLTPFEVQELVISMLDCNQVPDSILNIVLSECHHLFIKNNSVISNNSTDYINDILTKCLGNQKGNELLNKVLEFQKIKNCIKTLNSMPSEKVAHLLDQQHPQVITSIVVNLEKKHAAKIISHFNEEKCSEIILRMVEFNGIKESNLSDLNNIIDNFLQEKNNLFSDKGGIKCVAKILHSMKIEYEKNILKKISLHNKNISCQIIKEMFLFKNIIHLDDTVISCLIENLDQEKLYIALQGTDLMIREKFFKNMNQERAKELSIHLEKKSYISKKAIQNEQKLVLMMAKNIIDNGVFALDSLGKYYV</sequence>
<organism evidence="14 15">
    <name type="scientific">Buchnera aphidicola</name>
    <name type="common">Melanaphis sacchari</name>
    <dbReference type="NCBI Taxonomy" id="2173854"/>
    <lineage>
        <taxon>Bacteria</taxon>
        <taxon>Pseudomonadati</taxon>
        <taxon>Pseudomonadota</taxon>
        <taxon>Gammaproteobacteria</taxon>
        <taxon>Enterobacterales</taxon>
        <taxon>Erwiniaceae</taxon>
        <taxon>Buchnera</taxon>
    </lineage>
</organism>
<proteinExistence type="inferred from homology"/>
<dbReference type="GO" id="GO:0006935">
    <property type="term" value="P:chemotaxis"/>
    <property type="evidence" value="ECO:0007669"/>
    <property type="project" value="UniProtKB-KW"/>
</dbReference>
<dbReference type="GO" id="GO:0071973">
    <property type="term" value="P:bacterial-type flagellum-dependent cell motility"/>
    <property type="evidence" value="ECO:0007669"/>
    <property type="project" value="InterPro"/>
</dbReference>
<keyword evidence="9" id="KW-0975">Bacterial flagellum</keyword>
<evidence type="ECO:0000256" key="1">
    <source>
        <dbReference type="ARBA" id="ARBA00004117"/>
    </source>
</evidence>
<dbReference type="OrthoDB" id="9780302at2"/>
<dbReference type="InterPro" id="IPR011002">
    <property type="entry name" value="FliG_a-hlx"/>
</dbReference>
<evidence type="ECO:0000256" key="8">
    <source>
        <dbReference type="ARBA" id="ARBA00023136"/>
    </source>
</evidence>
<dbReference type="Proteomes" id="UP000244884">
    <property type="component" value="Chromosome"/>
</dbReference>
<dbReference type="Pfam" id="PF14842">
    <property type="entry name" value="FliG_N"/>
    <property type="match status" value="1"/>
</dbReference>
<keyword evidence="14" id="KW-0282">Flagellum</keyword>
<dbReference type="Gene3D" id="1.10.220.30">
    <property type="match status" value="3"/>
</dbReference>
<dbReference type="SUPFAM" id="SSF48029">
    <property type="entry name" value="FliG"/>
    <property type="match status" value="2"/>
</dbReference>
<name>A0A2U8DFV7_9GAMM</name>
<dbReference type="GO" id="GO:0005886">
    <property type="term" value="C:plasma membrane"/>
    <property type="evidence" value="ECO:0007669"/>
    <property type="project" value="UniProtKB-SubCell"/>
</dbReference>
<evidence type="ECO:0000259" key="12">
    <source>
        <dbReference type="Pfam" id="PF14841"/>
    </source>
</evidence>
<dbReference type="AlphaFoldDB" id="A0A2U8DFV7"/>
<evidence type="ECO:0000313" key="15">
    <source>
        <dbReference type="Proteomes" id="UP000244884"/>
    </source>
</evidence>
<dbReference type="InterPro" id="IPR028263">
    <property type="entry name" value="FliG_N"/>
</dbReference>
<evidence type="ECO:0000256" key="2">
    <source>
        <dbReference type="ARBA" id="ARBA00004515"/>
    </source>
</evidence>
<dbReference type="PANTHER" id="PTHR30534:SF0">
    <property type="entry name" value="FLAGELLAR MOTOR SWITCH PROTEIN FLIG"/>
    <property type="match status" value="1"/>
</dbReference>
<dbReference type="RefSeq" id="WP_158341463.1">
    <property type="nucleotide sequence ID" value="NZ_CP029161.1"/>
</dbReference>
<evidence type="ECO:0000259" key="13">
    <source>
        <dbReference type="Pfam" id="PF14842"/>
    </source>
</evidence>
<dbReference type="EMBL" id="CP029161">
    <property type="protein sequence ID" value="AWH90688.1"/>
    <property type="molecule type" value="Genomic_DNA"/>
</dbReference>
<comment type="subcellular location">
    <subcellularLocation>
        <location evidence="1">Bacterial flagellum basal body</location>
    </subcellularLocation>
    <subcellularLocation>
        <location evidence="2">Cell inner membrane</location>
        <topology evidence="2">Peripheral membrane protein</topology>
        <orientation evidence="2">Cytoplasmic side</orientation>
    </subcellularLocation>
</comment>
<keyword evidence="14" id="KW-0969">Cilium</keyword>
<keyword evidence="5" id="KW-1003">Cell membrane</keyword>
<dbReference type="Pfam" id="PF14841">
    <property type="entry name" value="FliG_M"/>
    <property type="match status" value="1"/>
</dbReference>
<evidence type="ECO:0000256" key="7">
    <source>
        <dbReference type="ARBA" id="ARBA00022779"/>
    </source>
</evidence>
<dbReference type="Pfam" id="PF01706">
    <property type="entry name" value="FliG_C"/>
    <property type="match status" value="1"/>
</dbReference>
<comment type="similarity">
    <text evidence="3">Belongs to the FliG family.</text>
</comment>
<keyword evidence="7" id="KW-0283">Flagellar rotation</keyword>
<feature type="domain" description="Flagellar motor switch protein FliG C-terminal" evidence="11">
    <location>
        <begin position="217"/>
        <end position="321"/>
    </location>
</feature>
<accession>A0A2U8DFV7</accession>
<keyword evidence="8" id="KW-0472">Membrane</keyword>
<evidence type="ECO:0000313" key="14">
    <source>
        <dbReference type="EMBL" id="AWH90688.1"/>
    </source>
</evidence>
<keyword evidence="6" id="KW-0145">Chemotaxis</keyword>
<reference evidence="14 15" key="1">
    <citation type="submission" date="2018-04" db="EMBL/GenBank/DDBJ databases">
        <title>Genome sequence of Buchnera aphidicola from Melaphis sacchari.</title>
        <authorList>
            <person name="Geib S.M."/>
            <person name="Palmer N.A."/>
            <person name="Sattler S.E."/>
            <person name="Sarath G."/>
        </authorList>
    </citation>
    <scope>NUCLEOTIDE SEQUENCE [LARGE SCALE GENOMIC DNA]</scope>
    <source>
        <strain evidence="14 15">LSU</strain>
    </source>
</reference>
<evidence type="ECO:0000256" key="4">
    <source>
        <dbReference type="ARBA" id="ARBA00021870"/>
    </source>
</evidence>
<evidence type="ECO:0000256" key="5">
    <source>
        <dbReference type="ARBA" id="ARBA00022475"/>
    </source>
</evidence>
<dbReference type="PRINTS" id="PR00954">
    <property type="entry name" value="FLGMOTORFLIG"/>
</dbReference>
<dbReference type="GO" id="GO:0003774">
    <property type="term" value="F:cytoskeletal motor activity"/>
    <property type="evidence" value="ECO:0007669"/>
    <property type="project" value="InterPro"/>
</dbReference>
<evidence type="ECO:0000256" key="9">
    <source>
        <dbReference type="ARBA" id="ARBA00023143"/>
    </source>
</evidence>
<feature type="domain" description="Flagellar motor switch protein FliG middle" evidence="12">
    <location>
        <begin position="116"/>
        <end position="186"/>
    </location>
</feature>
<evidence type="ECO:0000259" key="11">
    <source>
        <dbReference type="Pfam" id="PF01706"/>
    </source>
</evidence>
<dbReference type="InterPro" id="IPR032779">
    <property type="entry name" value="FliG_M"/>
</dbReference>
<dbReference type="PANTHER" id="PTHR30534">
    <property type="entry name" value="FLAGELLAR MOTOR SWITCH PROTEIN FLIG"/>
    <property type="match status" value="1"/>
</dbReference>
<protein>
    <recommendedName>
        <fullName evidence="4">Flagellar motor switch protein FliG</fullName>
    </recommendedName>
</protein>
<dbReference type="GO" id="GO:0009425">
    <property type="term" value="C:bacterial-type flagellum basal body"/>
    <property type="evidence" value="ECO:0007669"/>
    <property type="project" value="UniProtKB-SubCell"/>
</dbReference>
<feature type="domain" description="Flagellar motor switch protein FliG N-terminal" evidence="13">
    <location>
        <begin position="2"/>
        <end position="99"/>
    </location>
</feature>
<keyword evidence="14" id="KW-0966">Cell projection</keyword>
<evidence type="ECO:0000256" key="10">
    <source>
        <dbReference type="ARBA" id="ARBA00025598"/>
    </source>
</evidence>
<comment type="function">
    <text evidence="10">FliG is one of three proteins (FliG, FliN, FliM) that forms the rotor-mounted switch complex (C ring), located at the base of the basal body. This complex interacts with the CheY and CheZ chemotaxis proteins, in addition to contacting components of the motor that determine the direction of flagellar rotation.</text>
</comment>
<evidence type="ECO:0000256" key="3">
    <source>
        <dbReference type="ARBA" id="ARBA00010299"/>
    </source>
</evidence>